<feature type="domain" description="GGDEF" evidence="2">
    <location>
        <begin position="254"/>
        <end position="389"/>
    </location>
</feature>
<evidence type="ECO:0000256" key="1">
    <source>
        <dbReference type="SAM" id="Phobius"/>
    </source>
</evidence>
<dbReference type="SUPFAM" id="SSF55073">
    <property type="entry name" value="Nucleotide cyclase"/>
    <property type="match status" value="1"/>
</dbReference>
<dbReference type="InterPro" id="IPR029787">
    <property type="entry name" value="Nucleotide_cyclase"/>
</dbReference>
<dbReference type="InterPro" id="IPR052163">
    <property type="entry name" value="DGC-Regulatory_Protein"/>
</dbReference>
<sequence>MTRSDAPHRNERPAAYDPLATLARLERMAWLGGLARRRAAALAVTGTLAIAAVTAVLGAVLIATDRALAPLWTQLLGWPLLYALRSEPAQRLIGGGRLDNRVWLRAGIANAVLLLVILPTGLTFVLPMGGAMIASVSIGWSGARAWRASAVSAAVTTGIGQLALHLGAGPADAPTERSDIAAGVALILVLATIANMGMVAARQEADQSLLDAERLARQEELRHAATHDALTAALNRAGLYERLDAALATASPGSGVAAVYLDLDGFKPVNDRYGHATGDRLLEVAAQRLARVLRPQDALARVGGDEFVVVLVDVATRADVRAVAARAAAALSEPFNLDGTVVSVSASVGAALTHGPTTTSDALLGEADEAMYAAKGRQVTAGPLPVLDEPHR</sequence>
<dbReference type="NCBIfam" id="TIGR00254">
    <property type="entry name" value="GGDEF"/>
    <property type="match status" value="1"/>
</dbReference>
<feature type="transmembrane region" description="Helical" evidence="1">
    <location>
        <begin position="150"/>
        <end position="168"/>
    </location>
</feature>
<dbReference type="PANTHER" id="PTHR46663:SF2">
    <property type="entry name" value="GGDEF DOMAIN-CONTAINING PROTEIN"/>
    <property type="match status" value="1"/>
</dbReference>
<dbReference type="CDD" id="cd01949">
    <property type="entry name" value="GGDEF"/>
    <property type="match status" value="1"/>
</dbReference>
<dbReference type="SMART" id="SM00267">
    <property type="entry name" value="GGDEF"/>
    <property type="match status" value="1"/>
</dbReference>
<dbReference type="PANTHER" id="PTHR46663">
    <property type="entry name" value="DIGUANYLATE CYCLASE DGCT-RELATED"/>
    <property type="match status" value="1"/>
</dbReference>
<keyword evidence="1" id="KW-1133">Transmembrane helix</keyword>
<evidence type="ECO:0000313" key="3">
    <source>
        <dbReference type="EMBL" id="NHC15108.1"/>
    </source>
</evidence>
<dbReference type="PROSITE" id="PS50887">
    <property type="entry name" value="GGDEF"/>
    <property type="match status" value="1"/>
</dbReference>
<dbReference type="Gene3D" id="3.30.70.270">
    <property type="match status" value="1"/>
</dbReference>
<accession>A0ABX0H0X8</accession>
<dbReference type="Proteomes" id="UP000800981">
    <property type="component" value="Unassembled WGS sequence"/>
</dbReference>
<comment type="caution">
    <text evidence="3">The sequence shown here is derived from an EMBL/GenBank/DDBJ whole genome shotgun (WGS) entry which is preliminary data.</text>
</comment>
<evidence type="ECO:0000259" key="2">
    <source>
        <dbReference type="PROSITE" id="PS50887"/>
    </source>
</evidence>
<reference evidence="3 4" key="1">
    <citation type="submission" date="2020-03" db="EMBL/GenBank/DDBJ databases">
        <title>Two novel Motilibacter sp.</title>
        <authorList>
            <person name="Liu S."/>
        </authorList>
    </citation>
    <scope>NUCLEOTIDE SEQUENCE [LARGE SCALE GENOMIC DNA]</scope>
    <source>
        <strain evidence="3 4">E257</strain>
    </source>
</reference>
<organism evidence="3 4">
    <name type="scientific">Motilibacter deserti</name>
    <dbReference type="NCBI Taxonomy" id="2714956"/>
    <lineage>
        <taxon>Bacteria</taxon>
        <taxon>Bacillati</taxon>
        <taxon>Actinomycetota</taxon>
        <taxon>Actinomycetes</taxon>
        <taxon>Motilibacterales</taxon>
        <taxon>Motilibacteraceae</taxon>
        <taxon>Motilibacter</taxon>
    </lineage>
</organism>
<evidence type="ECO:0000313" key="4">
    <source>
        <dbReference type="Proteomes" id="UP000800981"/>
    </source>
</evidence>
<keyword evidence="1" id="KW-0472">Membrane</keyword>
<name>A0ABX0H0X8_9ACTN</name>
<keyword evidence="1" id="KW-0812">Transmembrane</keyword>
<dbReference type="EMBL" id="JAANNP010000016">
    <property type="protein sequence ID" value="NHC15108.1"/>
    <property type="molecule type" value="Genomic_DNA"/>
</dbReference>
<dbReference type="Pfam" id="PF00990">
    <property type="entry name" value="GGDEF"/>
    <property type="match status" value="1"/>
</dbReference>
<feature type="transmembrane region" description="Helical" evidence="1">
    <location>
        <begin position="180"/>
        <end position="201"/>
    </location>
</feature>
<dbReference type="InterPro" id="IPR000160">
    <property type="entry name" value="GGDEF_dom"/>
</dbReference>
<feature type="transmembrane region" description="Helical" evidence="1">
    <location>
        <begin position="39"/>
        <end position="61"/>
    </location>
</feature>
<dbReference type="RefSeq" id="WP_166283269.1">
    <property type="nucleotide sequence ID" value="NZ_JAANNP010000016.1"/>
</dbReference>
<proteinExistence type="predicted"/>
<protein>
    <submittedName>
        <fullName evidence="3">GGDEF domain-containing protein</fullName>
    </submittedName>
</protein>
<keyword evidence="4" id="KW-1185">Reference proteome</keyword>
<dbReference type="InterPro" id="IPR043128">
    <property type="entry name" value="Rev_trsase/Diguanyl_cyclase"/>
</dbReference>
<gene>
    <name evidence="3" type="ORF">G9H71_15065</name>
</gene>